<name>A0A402AIQ1_9CHLR</name>
<sequence length="321" mass="34633">MTHTHNSGRTIHVHRNQWHLAWDNSIAPIGTIQSGEIVEFDLLDSAGGQIGPESTVEAIKQLDFSRVDQVNGPIYVEGAEPGDTLEVEIVDLQPADWGWTAIIPGFGLLADEFAEPALKIWKIEGGADGWAEFAPGIRIPMAPFCGEIGLAPGAPGALSTIPPYRHGGNMDTKHLTKGAHLYLPIEAPGALYSMGDGHAAQGDGEVCGTAIEAPMHATVRLTVRKDLQLPQPQFLTSGPLTPRTNTAPYYATDGIGPDLVEATRSAVRHMIDHLQRTYQLSREDAYMLCSVAVDLKLCEVVDMPNWLVGAFLPLSIFSKNS</sequence>
<evidence type="ECO:0000313" key="2">
    <source>
        <dbReference type="Proteomes" id="UP000287188"/>
    </source>
</evidence>
<proteinExistence type="predicted"/>
<dbReference type="SUPFAM" id="SSF141130">
    <property type="entry name" value="Acetamidase/Formamidase-like"/>
    <property type="match status" value="1"/>
</dbReference>
<keyword evidence="2" id="KW-1185">Reference proteome</keyword>
<reference evidence="2" key="1">
    <citation type="submission" date="2018-12" db="EMBL/GenBank/DDBJ databases">
        <title>Tengunoibacter tsumagoiensis gen. nov., sp. nov., Dictyobacter kobayashii sp. nov., D. alpinus sp. nov., and D. joshuensis sp. nov. and description of Dictyobacteraceae fam. nov. within the order Ktedonobacterales isolated from Tengu-no-mugimeshi.</title>
        <authorList>
            <person name="Wang C.M."/>
            <person name="Zheng Y."/>
            <person name="Sakai Y."/>
            <person name="Toyoda A."/>
            <person name="Minakuchi Y."/>
            <person name="Abe K."/>
            <person name="Yokota A."/>
            <person name="Yabe S."/>
        </authorList>
    </citation>
    <scope>NUCLEOTIDE SEQUENCE [LARGE SCALE GENOMIC DNA]</scope>
    <source>
        <strain evidence="2">Uno11</strain>
    </source>
</reference>
<dbReference type="PANTHER" id="PTHR31891:SF1">
    <property type="entry name" value="FORMAMIDASE C869.04-RELATED"/>
    <property type="match status" value="1"/>
</dbReference>
<comment type="caution">
    <text evidence="1">The sequence shown here is derived from an EMBL/GenBank/DDBJ whole genome shotgun (WGS) entry which is preliminary data.</text>
</comment>
<gene>
    <name evidence="1" type="ORF">KDK_28020</name>
</gene>
<dbReference type="GO" id="GO:0016811">
    <property type="term" value="F:hydrolase activity, acting on carbon-nitrogen (but not peptide) bonds, in linear amides"/>
    <property type="evidence" value="ECO:0007669"/>
    <property type="project" value="InterPro"/>
</dbReference>
<dbReference type="EMBL" id="BIFS01000001">
    <property type="protein sequence ID" value="GCE19002.1"/>
    <property type="molecule type" value="Genomic_DNA"/>
</dbReference>
<dbReference type="InterPro" id="IPR004304">
    <property type="entry name" value="FmdA_AmdA"/>
</dbReference>
<dbReference type="Proteomes" id="UP000287188">
    <property type="component" value="Unassembled WGS sequence"/>
</dbReference>
<evidence type="ECO:0000313" key="1">
    <source>
        <dbReference type="EMBL" id="GCE19002.1"/>
    </source>
</evidence>
<dbReference type="Gene3D" id="2.60.120.580">
    <property type="entry name" value="Acetamidase/Formamidase-like domains"/>
    <property type="match status" value="2"/>
</dbReference>
<dbReference type="Pfam" id="PF03069">
    <property type="entry name" value="FmdA_AmdA"/>
    <property type="match status" value="2"/>
</dbReference>
<dbReference type="PANTHER" id="PTHR31891">
    <property type="entry name" value="FORMAMIDASE C869.04-RELATED"/>
    <property type="match status" value="1"/>
</dbReference>
<organism evidence="1 2">
    <name type="scientific">Dictyobacter kobayashii</name>
    <dbReference type="NCBI Taxonomy" id="2014872"/>
    <lineage>
        <taxon>Bacteria</taxon>
        <taxon>Bacillati</taxon>
        <taxon>Chloroflexota</taxon>
        <taxon>Ktedonobacteria</taxon>
        <taxon>Ktedonobacterales</taxon>
        <taxon>Dictyobacteraceae</taxon>
        <taxon>Dictyobacter</taxon>
    </lineage>
</organism>
<dbReference type="RefSeq" id="WP_126550690.1">
    <property type="nucleotide sequence ID" value="NZ_BIFS01000001.1"/>
</dbReference>
<protein>
    <submittedName>
        <fullName evidence="1">Acetamidase</fullName>
    </submittedName>
</protein>
<dbReference type="AlphaFoldDB" id="A0A402AIQ1"/>
<dbReference type="Gene3D" id="3.10.28.20">
    <property type="entry name" value="Acetamidase/Formamidase-like domains"/>
    <property type="match status" value="1"/>
</dbReference>
<accession>A0A402AIQ1</accession>
<dbReference type="OrthoDB" id="9811740at2"/>